<comment type="subcellular location">
    <subcellularLocation>
        <location evidence="1">Cytoplasm</location>
    </subcellularLocation>
</comment>
<keyword evidence="3" id="KW-0963">Cytoplasm</keyword>
<dbReference type="Gene3D" id="6.20.250.60">
    <property type="match status" value="1"/>
</dbReference>
<dbReference type="GO" id="GO:0007165">
    <property type="term" value="P:signal transduction"/>
    <property type="evidence" value="ECO:0007669"/>
    <property type="project" value="UniProtKB-ARBA"/>
</dbReference>
<evidence type="ECO:0000256" key="4">
    <source>
        <dbReference type="SAM" id="MobiDB-lite"/>
    </source>
</evidence>
<dbReference type="InterPro" id="IPR050827">
    <property type="entry name" value="CRP1_MDG1_kinase"/>
</dbReference>
<dbReference type="SUPFAM" id="SSF160219">
    <property type="entry name" value="AMPKBI-like"/>
    <property type="match status" value="1"/>
</dbReference>
<accession>A0A9P8UNB1</accession>
<evidence type="ECO:0000256" key="3">
    <source>
        <dbReference type="ARBA" id="ARBA00022490"/>
    </source>
</evidence>
<dbReference type="InterPro" id="IPR013783">
    <property type="entry name" value="Ig-like_fold"/>
</dbReference>
<dbReference type="FunFam" id="2.60.40.10:FF:000562">
    <property type="entry name" value="Snf1 kinase complex beta-subunit Gal83"/>
    <property type="match status" value="1"/>
</dbReference>
<dbReference type="InterPro" id="IPR014756">
    <property type="entry name" value="Ig_E-set"/>
</dbReference>
<evidence type="ECO:0000256" key="2">
    <source>
        <dbReference type="ARBA" id="ARBA00010926"/>
    </source>
</evidence>
<dbReference type="GO" id="GO:0005634">
    <property type="term" value="C:nucleus"/>
    <property type="evidence" value="ECO:0007669"/>
    <property type="project" value="TreeGrafter"/>
</dbReference>
<dbReference type="RefSeq" id="XP_045959319.1">
    <property type="nucleotide sequence ID" value="XM_046095586.1"/>
</dbReference>
<keyword evidence="7" id="KW-1185">Reference proteome</keyword>
<reference evidence="6" key="1">
    <citation type="journal article" date="2021" name="Nat. Commun.">
        <title>Genetic determinants of endophytism in the Arabidopsis root mycobiome.</title>
        <authorList>
            <person name="Mesny F."/>
            <person name="Miyauchi S."/>
            <person name="Thiergart T."/>
            <person name="Pickel B."/>
            <person name="Atanasova L."/>
            <person name="Karlsson M."/>
            <person name="Huettel B."/>
            <person name="Barry K.W."/>
            <person name="Haridas S."/>
            <person name="Chen C."/>
            <person name="Bauer D."/>
            <person name="Andreopoulos W."/>
            <person name="Pangilinan J."/>
            <person name="LaButti K."/>
            <person name="Riley R."/>
            <person name="Lipzen A."/>
            <person name="Clum A."/>
            <person name="Drula E."/>
            <person name="Henrissat B."/>
            <person name="Kohler A."/>
            <person name="Grigoriev I.V."/>
            <person name="Martin F.M."/>
            <person name="Hacquard S."/>
        </authorList>
    </citation>
    <scope>NUCLEOTIDE SEQUENCE</scope>
    <source>
        <strain evidence="6">MPI-SDFR-AT-0073</strain>
    </source>
</reference>
<dbReference type="Pfam" id="PF04739">
    <property type="entry name" value="AMPKBI"/>
    <property type="match status" value="1"/>
</dbReference>
<dbReference type="InterPro" id="IPR032640">
    <property type="entry name" value="AMPK1_CBM"/>
</dbReference>
<comment type="similarity">
    <text evidence="2">Belongs to the 5'-AMP-activated protein kinase beta subunit family.</text>
</comment>
<dbReference type="AlphaFoldDB" id="A0A9P8UNB1"/>
<dbReference type="PANTHER" id="PTHR10343">
    <property type="entry name" value="5'-AMP-ACTIVATED PROTEIN KINASE , BETA SUBUNIT"/>
    <property type="match status" value="1"/>
</dbReference>
<protein>
    <recommendedName>
        <fullName evidence="5">Association with the SNF1 complex (ASC) domain-containing protein</fullName>
    </recommendedName>
</protein>
<dbReference type="Pfam" id="PF16561">
    <property type="entry name" value="AMPK1_CBM"/>
    <property type="match status" value="1"/>
</dbReference>
<evidence type="ECO:0000313" key="7">
    <source>
        <dbReference type="Proteomes" id="UP000758603"/>
    </source>
</evidence>
<dbReference type="GO" id="GO:0031588">
    <property type="term" value="C:nucleotide-activated protein kinase complex"/>
    <property type="evidence" value="ECO:0007669"/>
    <property type="project" value="TreeGrafter"/>
</dbReference>
<feature type="region of interest" description="Disordered" evidence="4">
    <location>
        <begin position="176"/>
        <end position="197"/>
    </location>
</feature>
<dbReference type="GO" id="GO:0005737">
    <property type="term" value="C:cytoplasm"/>
    <property type="evidence" value="ECO:0007669"/>
    <property type="project" value="UniProtKB-SubCell"/>
</dbReference>
<dbReference type="PANTHER" id="PTHR10343:SF84">
    <property type="entry name" value="5'-AMP-ACTIVATED PROTEIN KINASE SUBUNIT BETA-1"/>
    <property type="match status" value="1"/>
</dbReference>
<comment type="caution">
    <text evidence="6">The sequence shown here is derived from an EMBL/GenBank/DDBJ whole genome shotgun (WGS) entry which is preliminary data.</text>
</comment>
<proteinExistence type="inferred from homology"/>
<dbReference type="InterPro" id="IPR006828">
    <property type="entry name" value="ASC_dom"/>
</dbReference>
<feature type="region of interest" description="Disordered" evidence="4">
    <location>
        <begin position="42"/>
        <end position="71"/>
    </location>
</feature>
<dbReference type="GeneID" id="70124479"/>
<evidence type="ECO:0000259" key="5">
    <source>
        <dbReference type="SMART" id="SM01010"/>
    </source>
</evidence>
<dbReference type="InterPro" id="IPR037256">
    <property type="entry name" value="ASC_dom_sf"/>
</dbReference>
<dbReference type="GO" id="GO:0019901">
    <property type="term" value="F:protein kinase binding"/>
    <property type="evidence" value="ECO:0007669"/>
    <property type="project" value="TreeGrafter"/>
</dbReference>
<evidence type="ECO:0000256" key="1">
    <source>
        <dbReference type="ARBA" id="ARBA00004496"/>
    </source>
</evidence>
<dbReference type="Gene3D" id="2.60.40.10">
    <property type="entry name" value="Immunoglobulins"/>
    <property type="match status" value="1"/>
</dbReference>
<feature type="domain" description="Association with the SNF1 complex (ASC)" evidence="5">
    <location>
        <begin position="207"/>
        <end position="314"/>
    </location>
</feature>
<dbReference type="OrthoDB" id="531008at2759"/>
<name>A0A9P8UNB1_9PEZI</name>
<dbReference type="CDD" id="cd02859">
    <property type="entry name" value="E_set_AMPKbeta_like_N"/>
    <property type="match status" value="1"/>
</dbReference>
<dbReference type="SMART" id="SM01010">
    <property type="entry name" value="AMPKBI"/>
    <property type="match status" value="1"/>
</dbReference>
<gene>
    <name evidence="6" type="ORF">BKA67DRAFT_224753</name>
</gene>
<dbReference type="SUPFAM" id="SSF81296">
    <property type="entry name" value="E set domains"/>
    <property type="match status" value="1"/>
</dbReference>
<feature type="compositionally biased region" description="Polar residues" evidence="4">
    <location>
        <begin position="48"/>
        <end position="63"/>
    </location>
</feature>
<organism evidence="6 7">
    <name type="scientific">Truncatella angustata</name>
    <dbReference type="NCBI Taxonomy" id="152316"/>
    <lineage>
        <taxon>Eukaryota</taxon>
        <taxon>Fungi</taxon>
        <taxon>Dikarya</taxon>
        <taxon>Ascomycota</taxon>
        <taxon>Pezizomycotina</taxon>
        <taxon>Sordariomycetes</taxon>
        <taxon>Xylariomycetidae</taxon>
        <taxon>Amphisphaeriales</taxon>
        <taxon>Sporocadaceae</taxon>
        <taxon>Truncatella</taxon>
    </lineage>
</organism>
<dbReference type="Proteomes" id="UP000758603">
    <property type="component" value="Unassembled WGS sequence"/>
</dbReference>
<sequence length="318" mass="34734">MSYQMPRPPRLPLPIEEEVHTPGSPVIAPAMGFPIEVLESGLDRDGESTSADLTRKSSGLSNATDDEDAEELRVDKSRTVKTKVEWLQGGQKVYVTGTPFQWSRKQRLHPAKGRDGVLEAIIPVFPGTHHIKFLVDGRMETSMHLPTTVDFGNNLVNYIEVSGDAQARTIMLGATPPKSATEAENLPSRQPSKTDIDTGVKLPAKKAIDPLDAFSGVIPQYLADFDQPEDSRAYQLSVGALDKLPNPPALPGFLAKPIMNANALIKDDNSVLNMPNHTVLNHLATSSIKNNVLAVSATTRYRNKYVTTIVYKPTSEES</sequence>
<dbReference type="EMBL" id="JAGPXC010000003">
    <property type="protein sequence ID" value="KAH6655054.1"/>
    <property type="molecule type" value="Genomic_DNA"/>
</dbReference>
<evidence type="ECO:0000313" key="6">
    <source>
        <dbReference type="EMBL" id="KAH6655054.1"/>
    </source>
</evidence>